<dbReference type="Proteomes" id="UP000827872">
    <property type="component" value="Linkage Group LG05"/>
</dbReference>
<evidence type="ECO:0000313" key="2">
    <source>
        <dbReference type="Proteomes" id="UP000827872"/>
    </source>
</evidence>
<comment type="caution">
    <text evidence="1">The sequence shown here is derived from an EMBL/GenBank/DDBJ whole genome shotgun (WGS) entry which is preliminary data.</text>
</comment>
<reference evidence="1" key="1">
    <citation type="submission" date="2021-08" db="EMBL/GenBank/DDBJ databases">
        <title>The first chromosome-level gecko genome reveals the dynamic sex chromosomes of Neotropical dwarf geckos (Sphaerodactylidae: Sphaerodactylus).</title>
        <authorList>
            <person name="Pinto B.J."/>
            <person name="Keating S.E."/>
            <person name="Gamble T."/>
        </authorList>
    </citation>
    <scope>NUCLEOTIDE SEQUENCE</scope>
    <source>
        <strain evidence="1">TG3544</strain>
    </source>
</reference>
<evidence type="ECO:0000313" key="1">
    <source>
        <dbReference type="EMBL" id="KAH7999997.1"/>
    </source>
</evidence>
<protein>
    <submittedName>
        <fullName evidence="1">Uncharacterized protein</fullName>
    </submittedName>
</protein>
<dbReference type="EMBL" id="CM037618">
    <property type="protein sequence ID" value="KAH7999997.1"/>
    <property type="molecule type" value="Genomic_DNA"/>
</dbReference>
<name>A0ACB8F4D7_9SAUR</name>
<keyword evidence="2" id="KW-1185">Reference proteome</keyword>
<accession>A0ACB8F4D7</accession>
<sequence>MEVPGACAELLDLKDLESKVGQKPPDGLLRWLREDPAAHLLRSSPSRGPRYGLGEKIRALKLELSTSSDTSEDSDVAFGSSDFSQPILLQGHNPLESMCDTLS</sequence>
<organism evidence="1 2">
    <name type="scientific">Sphaerodactylus townsendi</name>
    <dbReference type="NCBI Taxonomy" id="933632"/>
    <lineage>
        <taxon>Eukaryota</taxon>
        <taxon>Metazoa</taxon>
        <taxon>Chordata</taxon>
        <taxon>Craniata</taxon>
        <taxon>Vertebrata</taxon>
        <taxon>Euteleostomi</taxon>
        <taxon>Lepidosauria</taxon>
        <taxon>Squamata</taxon>
        <taxon>Bifurcata</taxon>
        <taxon>Gekkota</taxon>
        <taxon>Sphaerodactylidae</taxon>
        <taxon>Sphaerodactylus</taxon>
    </lineage>
</organism>
<proteinExistence type="predicted"/>
<gene>
    <name evidence="1" type="ORF">K3G42_021448</name>
</gene>